<dbReference type="Proteomes" id="UP000824890">
    <property type="component" value="Unassembled WGS sequence"/>
</dbReference>
<feature type="non-terminal residue" evidence="2">
    <location>
        <position position="1"/>
    </location>
</feature>
<feature type="compositionally biased region" description="Polar residues" evidence="1">
    <location>
        <begin position="359"/>
        <end position="376"/>
    </location>
</feature>
<evidence type="ECO:0000313" key="3">
    <source>
        <dbReference type="Proteomes" id="UP000824890"/>
    </source>
</evidence>
<name>A0ABQ7YH65_BRANA</name>
<organism evidence="2 3">
    <name type="scientific">Brassica napus</name>
    <name type="common">Rape</name>
    <dbReference type="NCBI Taxonomy" id="3708"/>
    <lineage>
        <taxon>Eukaryota</taxon>
        <taxon>Viridiplantae</taxon>
        <taxon>Streptophyta</taxon>
        <taxon>Embryophyta</taxon>
        <taxon>Tracheophyta</taxon>
        <taxon>Spermatophyta</taxon>
        <taxon>Magnoliopsida</taxon>
        <taxon>eudicotyledons</taxon>
        <taxon>Gunneridae</taxon>
        <taxon>Pentapetalae</taxon>
        <taxon>rosids</taxon>
        <taxon>malvids</taxon>
        <taxon>Brassicales</taxon>
        <taxon>Brassicaceae</taxon>
        <taxon>Brassiceae</taxon>
        <taxon>Brassica</taxon>
    </lineage>
</organism>
<proteinExistence type="predicted"/>
<keyword evidence="3" id="KW-1185">Reference proteome</keyword>
<sequence length="518" mass="56728">IPPPMSLNSRHIGNLRGIHVRDFVHCSKHPNIFYSSLHVYTDLRCLCSCHPLHSTVPTPVDALVIGQLEEAESSSKLPPKLLAWGCYPTKLRLNIYSKTHVIGTIASCLQVTDERVTHLVELMVSGHHFQISDFPGGDTSFAPIREDKKNAGKGVRKVDQPNEKPVHRRNLRPRKPAAIIIQDISSSEDKEPEAPPQPFRCTHEDLKPWIEHQLKQLASAFQKQIGELDAVEGMFAPIPRNDATSPGKPCNVVIVYEEPSTFKERTPISAAPLPKHFKDDKHVNVTWGESNPHLYNSGIKATATDPATSGANPDCEVPIASTTNEEGEEAVDPNVSHSKPQSPIIEESECGTPAVGNVQPVSPSVEQNTVETSTLEDPNPDLVVEAVEHSSASPVLDIGGRDFPKVDDPKITVPIPGRSPVPTGTPIHVQIDPSLQKEETPGGPAHPVYEMDDEENYVQSGGKRVHKISQKIGGVYTSDARLNGLFKSDKKPEYMPLAKPARGVFRKFCAILSENISQ</sequence>
<evidence type="ECO:0000313" key="2">
    <source>
        <dbReference type="EMBL" id="KAH0867497.1"/>
    </source>
</evidence>
<protein>
    <submittedName>
        <fullName evidence="2">Uncharacterized protein</fullName>
    </submittedName>
</protein>
<comment type="caution">
    <text evidence="2">The sequence shown here is derived from an EMBL/GenBank/DDBJ whole genome shotgun (WGS) entry which is preliminary data.</text>
</comment>
<feature type="region of interest" description="Disordered" evidence="1">
    <location>
        <begin position="357"/>
        <end position="377"/>
    </location>
</feature>
<reference evidence="2 3" key="1">
    <citation type="submission" date="2021-05" db="EMBL/GenBank/DDBJ databases">
        <title>Genome Assembly of Synthetic Allotetraploid Brassica napus Reveals Homoeologous Exchanges between Subgenomes.</title>
        <authorList>
            <person name="Davis J.T."/>
        </authorList>
    </citation>
    <scope>NUCLEOTIDE SEQUENCE [LARGE SCALE GENOMIC DNA]</scope>
    <source>
        <strain evidence="3">cv. Da-Ae</strain>
        <tissue evidence="2">Seedling</tissue>
    </source>
</reference>
<accession>A0ABQ7YH65</accession>
<dbReference type="EMBL" id="JAGKQM010000017">
    <property type="protein sequence ID" value="KAH0867497.1"/>
    <property type="molecule type" value="Genomic_DNA"/>
</dbReference>
<evidence type="ECO:0000256" key="1">
    <source>
        <dbReference type="SAM" id="MobiDB-lite"/>
    </source>
</evidence>
<gene>
    <name evidence="2" type="ORF">HID58_074519</name>
</gene>